<dbReference type="InterPro" id="IPR012173">
    <property type="entry name" value="Mpp10"/>
</dbReference>
<evidence type="ECO:0000256" key="3">
    <source>
        <dbReference type="ARBA" id="ARBA00022552"/>
    </source>
</evidence>
<dbReference type="Pfam" id="PF04006">
    <property type="entry name" value="Mpp10"/>
    <property type="match status" value="2"/>
</dbReference>
<keyword evidence="3" id="KW-0698">rRNA processing</keyword>
<feature type="compositionally biased region" description="Acidic residues" evidence="7">
    <location>
        <begin position="561"/>
        <end position="605"/>
    </location>
</feature>
<feature type="region of interest" description="Disordered" evidence="7">
    <location>
        <begin position="664"/>
        <end position="709"/>
    </location>
</feature>
<feature type="compositionally biased region" description="Acidic residues" evidence="7">
    <location>
        <begin position="412"/>
        <end position="425"/>
    </location>
</feature>
<comment type="subcellular location">
    <subcellularLocation>
        <location evidence="1">Nucleus</location>
        <location evidence="1">Nucleolus</location>
    </subcellularLocation>
</comment>
<evidence type="ECO:0000256" key="4">
    <source>
        <dbReference type="ARBA" id="ARBA00023242"/>
    </source>
</evidence>
<feature type="compositionally biased region" description="Basic residues" evidence="7">
    <location>
        <begin position="101"/>
        <end position="110"/>
    </location>
</feature>
<sequence>MAMAASAINSAEHQGAANGQHDAVYVPPPQLQSLVALADTIASQPERFALSKGDSKVTNDSLQALKDVFADALASEGDSLQHIGDFLHATLEAPTPPTRSAKSKKRKRQAQRFAPHHSLFPPTPLSGLVVDGMEEAQIWEQLEFRGRAIENVLSKILIPTGADASEVPEDEVELKANSDEEEEEGDEADPDEEQMIRHISALSDAELRAVGIDPALRDQLLAGDDDFQPDDDEQDDDIEDEHADGYPGASDYSSDEEEEGYEPGASKRVYVEPLKTEKEQRRKKELDEMQAMGGRGAYVHEEDEYEDDEDEDDEDEDESEEEEEEEAQPPSKRSKSLLDSLDEAGTTAGPSRRKGPRHPTLDDEFFSIDDFNRQTEEDERREIFKEAGEGGDSDDEELDLFQAVEGEHNGMDLDEEEEEEEDLDANDPTNIRFADFFLPPASAPKSGGRGSADRRAKGKGKGSRVGEGAKLAKQERDRLLSDAGEEEEEADEEETSQGSAGGEDEEGFSSSESEEEGPARPNTRVKFAPTVAIRKIKSRRNRYDDMSQLQMLQAMSAQSAEGEDEDEDEDEGGEEDEDEEEEGTEDEEEEEEEDDHDEEMDESDAPSESAAGESALDEDLEDETARRFAGDLFEDGDEDEEEAQGSKLSAHEKRLANLQKEIARLESENVGAKDWTLAGEASSRARPKDSLLEENLDFEQSAKATPTITIESTESLEALIKRRILENQFDDVVPRRAIAQAEYKADYELSDKKSGKSLAEEYENDFQLANSNAGGDAPEFKGESQIRLEKDRAEVEDLMDDIFNRLDALSNAHFIPKAPKMRITTLSNTPTLNVQEGLPTSTSSLETSQLAPQEVFNLSSGSNASVLQGDKSELTPAEKQGLFKRKKQELKKVQAEREVQRQEKRMNDLASGKVQPGSSGETRREKQDALKSLIGNKGVSVVGKGDPKGQGKGKGKGKGQERTLEEGDKKGEKFKS</sequence>
<dbReference type="GO" id="GO:0006364">
    <property type="term" value="P:rRNA processing"/>
    <property type="evidence" value="ECO:0007669"/>
    <property type="project" value="UniProtKB-KW"/>
</dbReference>
<dbReference type="AlphaFoldDB" id="A0A316TZP6"/>
<dbReference type="GO" id="GO:0034457">
    <property type="term" value="C:Mpp10 complex"/>
    <property type="evidence" value="ECO:0007669"/>
    <property type="project" value="InterPro"/>
</dbReference>
<reference evidence="8 9" key="1">
    <citation type="journal article" date="2018" name="Mol. Biol. Evol.">
        <title>Broad Genomic Sampling Reveals a Smut Pathogenic Ancestry of the Fungal Clade Ustilaginomycotina.</title>
        <authorList>
            <person name="Kijpornyongpan T."/>
            <person name="Mondo S.J."/>
            <person name="Barry K."/>
            <person name="Sandor L."/>
            <person name="Lee J."/>
            <person name="Lipzen A."/>
            <person name="Pangilinan J."/>
            <person name="LaButti K."/>
            <person name="Hainaut M."/>
            <person name="Henrissat B."/>
            <person name="Grigoriev I.V."/>
            <person name="Spatafora J.W."/>
            <person name="Aime M.C."/>
        </authorList>
    </citation>
    <scope>NUCLEOTIDE SEQUENCE [LARGE SCALE GENOMIC DNA]</scope>
    <source>
        <strain evidence="8 9">MCA 4718</strain>
    </source>
</reference>
<proteinExistence type="inferred from homology"/>
<keyword evidence="5" id="KW-0687">Ribonucleoprotein</keyword>
<keyword evidence="9" id="KW-1185">Reference proteome</keyword>
<gene>
    <name evidence="8" type="ORF">BCV69DRAFT_273615</name>
</gene>
<feature type="compositionally biased region" description="Acidic residues" evidence="7">
    <location>
        <begin position="389"/>
        <end position="399"/>
    </location>
</feature>
<feature type="region of interest" description="Disordered" evidence="7">
    <location>
        <begin position="219"/>
        <end position="652"/>
    </location>
</feature>
<dbReference type="EMBL" id="KZ819335">
    <property type="protein sequence ID" value="PWN18642.1"/>
    <property type="molecule type" value="Genomic_DNA"/>
</dbReference>
<feature type="compositionally biased region" description="Basic and acidic residues" evidence="7">
    <location>
        <begin position="890"/>
        <end position="907"/>
    </location>
</feature>
<feature type="region of interest" description="Disordered" evidence="7">
    <location>
        <begin position="162"/>
        <end position="194"/>
    </location>
</feature>
<evidence type="ECO:0000256" key="7">
    <source>
        <dbReference type="SAM" id="MobiDB-lite"/>
    </source>
</evidence>
<dbReference type="PANTHER" id="PTHR17039">
    <property type="entry name" value="U3 SMALL NUCLEOLAR RIBONUCLEOPROTEIN PROTEIN MPP10"/>
    <property type="match status" value="1"/>
</dbReference>
<comment type="similarity">
    <text evidence="6">Belongs to the MPP10 family.</text>
</comment>
<keyword evidence="4" id="KW-0539">Nucleus</keyword>
<feature type="compositionally biased region" description="Acidic residues" evidence="7">
    <location>
        <begin position="483"/>
        <end position="495"/>
    </location>
</feature>
<dbReference type="PANTHER" id="PTHR17039:SF0">
    <property type="entry name" value="U3 SMALL NUCLEOLAR RIBONUCLEOPROTEIN PROTEIN MPP10"/>
    <property type="match status" value="1"/>
</dbReference>
<keyword evidence="2" id="KW-0690">Ribosome biogenesis</keyword>
<evidence type="ECO:0000313" key="9">
    <source>
        <dbReference type="Proteomes" id="UP000245942"/>
    </source>
</evidence>
<feature type="compositionally biased region" description="Basic and acidic residues" evidence="7">
    <location>
        <begin position="958"/>
        <end position="976"/>
    </location>
</feature>
<evidence type="ECO:0000256" key="6">
    <source>
        <dbReference type="ARBA" id="ARBA00029455"/>
    </source>
</evidence>
<dbReference type="STRING" id="1684307.A0A316TZP6"/>
<dbReference type="RefSeq" id="XP_025345802.1">
    <property type="nucleotide sequence ID" value="XM_025491012.1"/>
</dbReference>
<organism evidence="8 9">
    <name type="scientific">Pseudomicrostroma glucosiphilum</name>
    <dbReference type="NCBI Taxonomy" id="1684307"/>
    <lineage>
        <taxon>Eukaryota</taxon>
        <taxon>Fungi</taxon>
        <taxon>Dikarya</taxon>
        <taxon>Basidiomycota</taxon>
        <taxon>Ustilaginomycotina</taxon>
        <taxon>Exobasidiomycetes</taxon>
        <taxon>Microstromatales</taxon>
        <taxon>Microstromatales incertae sedis</taxon>
        <taxon>Pseudomicrostroma</taxon>
    </lineage>
</organism>
<evidence type="ECO:0000256" key="5">
    <source>
        <dbReference type="ARBA" id="ARBA00023274"/>
    </source>
</evidence>
<evidence type="ECO:0000313" key="8">
    <source>
        <dbReference type="EMBL" id="PWN18642.1"/>
    </source>
</evidence>
<feature type="compositionally biased region" description="Acidic residues" evidence="7">
    <location>
        <begin position="632"/>
        <end position="643"/>
    </location>
</feature>
<feature type="compositionally biased region" description="Acidic residues" evidence="7">
    <location>
        <begin position="223"/>
        <end position="242"/>
    </location>
</feature>
<evidence type="ECO:0000256" key="2">
    <source>
        <dbReference type="ARBA" id="ARBA00022517"/>
    </source>
</evidence>
<name>A0A316TZP6_9BASI</name>
<dbReference type="GO" id="GO:0005732">
    <property type="term" value="C:sno(s)RNA-containing ribonucleoprotein complex"/>
    <property type="evidence" value="ECO:0007669"/>
    <property type="project" value="InterPro"/>
</dbReference>
<feature type="compositionally biased region" description="Acidic residues" evidence="7">
    <location>
        <begin position="301"/>
        <end position="327"/>
    </location>
</feature>
<feature type="compositionally biased region" description="Basic and acidic residues" evidence="7">
    <location>
        <begin position="370"/>
        <end position="388"/>
    </location>
</feature>
<protein>
    <submittedName>
        <fullName evidence="8">Uncharacterized protein</fullName>
    </submittedName>
</protein>
<feature type="compositionally biased region" description="Basic and acidic residues" evidence="7">
    <location>
        <begin position="274"/>
        <end position="287"/>
    </location>
</feature>
<feature type="compositionally biased region" description="Acidic residues" evidence="7">
    <location>
        <begin position="502"/>
        <end position="516"/>
    </location>
</feature>
<dbReference type="Proteomes" id="UP000245942">
    <property type="component" value="Unassembled WGS sequence"/>
</dbReference>
<feature type="region of interest" description="Disordered" evidence="7">
    <location>
        <begin position="90"/>
        <end position="119"/>
    </location>
</feature>
<accession>A0A316TZP6</accession>
<evidence type="ECO:0000256" key="1">
    <source>
        <dbReference type="ARBA" id="ARBA00004604"/>
    </source>
</evidence>
<feature type="compositionally biased region" description="Basic and acidic residues" evidence="7">
    <location>
        <begin position="470"/>
        <end position="480"/>
    </location>
</feature>
<dbReference type="GeneID" id="37012746"/>
<dbReference type="GO" id="GO:0032040">
    <property type="term" value="C:small-subunit processome"/>
    <property type="evidence" value="ECO:0007669"/>
    <property type="project" value="TreeGrafter"/>
</dbReference>
<feature type="compositionally biased region" description="Acidic residues" evidence="7">
    <location>
        <begin position="179"/>
        <end position="193"/>
    </location>
</feature>
<feature type="compositionally biased region" description="Polar residues" evidence="7">
    <location>
        <begin position="547"/>
        <end position="559"/>
    </location>
</feature>
<dbReference type="OrthoDB" id="445326at2759"/>
<feature type="region of interest" description="Disordered" evidence="7">
    <location>
        <begin position="861"/>
        <end position="976"/>
    </location>
</feature>